<accession>A0A6S8BJA7</accession>
<evidence type="ECO:0000313" key="3">
    <source>
        <dbReference type="EMBL" id="CAE0436371.1"/>
    </source>
</evidence>
<evidence type="ECO:0000259" key="1">
    <source>
        <dbReference type="PROSITE" id="PS51269"/>
    </source>
</evidence>
<dbReference type="EMBL" id="HBIN01008923">
    <property type="protein sequence ID" value="CAE0436372.1"/>
    <property type="molecule type" value="Transcribed_RNA"/>
</dbReference>
<proteinExistence type="predicted"/>
<dbReference type="EMBL" id="HBIN01008921">
    <property type="protein sequence ID" value="CAE0436370.1"/>
    <property type="molecule type" value="Transcribed_RNA"/>
</dbReference>
<dbReference type="Pfam" id="PF07258">
    <property type="entry name" value="COMM_domain"/>
    <property type="match status" value="1"/>
</dbReference>
<reference evidence="4" key="1">
    <citation type="submission" date="2021-01" db="EMBL/GenBank/DDBJ databases">
        <authorList>
            <person name="Corre E."/>
            <person name="Pelletier E."/>
            <person name="Niang G."/>
            <person name="Scheremetjew M."/>
            <person name="Finn R."/>
            <person name="Kale V."/>
            <person name="Holt S."/>
            <person name="Cochrane G."/>
            <person name="Meng A."/>
            <person name="Brown T."/>
            <person name="Cohen L."/>
        </authorList>
    </citation>
    <scope>NUCLEOTIDE SEQUENCE</scope>
    <source>
        <strain evidence="4">GSBS06</strain>
    </source>
</reference>
<evidence type="ECO:0000313" key="2">
    <source>
        <dbReference type="EMBL" id="CAE0436370.1"/>
    </source>
</evidence>
<dbReference type="EMBL" id="HBIN01008922">
    <property type="protein sequence ID" value="CAE0436371.1"/>
    <property type="molecule type" value="Transcribed_RNA"/>
</dbReference>
<evidence type="ECO:0000313" key="4">
    <source>
        <dbReference type="EMBL" id="CAE0436372.1"/>
    </source>
</evidence>
<dbReference type="AlphaFoldDB" id="A0A6S8BJA7"/>
<organism evidence="4">
    <name type="scientific">Aplanochytrium stocchinoi</name>
    <dbReference type="NCBI Taxonomy" id="215587"/>
    <lineage>
        <taxon>Eukaryota</taxon>
        <taxon>Sar</taxon>
        <taxon>Stramenopiles</taxon>
        <taxon>Bigyra</taxon>
        <taxon>Labyrinthulomycetes</taxon>
        <taxon>Thraustochytrida</taxon>
        <taxon>Thraustochytriidae</taxon>
        <taxon>Aplanochytrium</taxon>
    </lineage>
</organism>
<sequence>MYSSKEAKVLLENLVLLEDFEWNLFLHRICDHLCARLKLVDLYALYPRQIRDHPFSKYVSICITLIRSVLKCEVEAETVVAGLDKTFQQVLTERRTEVLQALKEENVFGGEARLSDFDWAVRLILGSDTMSSIMKPICQLQLQVDHPCPCTGTREPAQISCIELSTDELDSLIGSLENALTAYEKFN</sequence>
<name>A0A6S8BJA7_9STRA</name>
<protein>
    <recommendedName>
        <fullName evidence="1">COMM domain-containing protein</fullName>
    </recommendedName>
</protein>
<dbReference type="PROSITE" id="PS51269">
    <property type="entry name" value="COMM"/>
    <property type="match status" value="1"/>
</dbReference>
<gene>
    <name evidence="2" type="ORF">ASTO00021_LOCUS6634</name>
    <name evidence="3" type="ORF">ASTO00021_LOCUS6635</name>
    <name evidence="4" type="ORF">ASTO00021_LOCUS6636</name>
</gene>
<dbReference type="InterPro" id="IPR017920">
    <property type="entry name" value="COMM"/>
</dbReference>
<feature type="domain" description="COMM" evidence="1">
    <location>
        <begin position="113"/>
        <end position="187"/>
    </location>
</feature>